<evidence type="ECO:0000313" key="3">
    <source>
        <dbReference type="Proteomes" id="UP000688137"/>
    </source>
</evidence>
<comment type="caution">
    <text evidence="2">The sequence shown here is derived from an EMBL/GenBank/DDBJ whole genome shotgun (WGS) entry which is preliminary data.</text>
</comment>
<dbReference type="PANTHER" id="PTHR24068">
    <property type="entry name" value="UBIQUITIN-CONJUGATING ENZYME E2"/>
    <property type="match status" value="1"/>
</dbReference>
<dbReference type="AlphaFoldDB" id="A0A8S1LDP4"/>
<dbReference type="PROSITE" id="PS50127">
    <property type="entry name" value="UBC_2"/>
    <property type="match status" value="1"/>
</dbReference>
<evidence type="ECO:0000259" key="1">
    <source>
        <dbReference type="PROSITE" id="PS50127"/>
    </source>
</evidence>
<reference evidence="2" key="1">
    <citation type="submission" date="2021-01" db="EMBL/GenBank/DDBJ databases">
        <authorList>
            <consortium name="Genoscope - CEA"/>
            <person name="William W."/>
        </authorList>
    </citation>
    <scope>NUCLEOTIDE SEQUENCE</scope>
</reference>
<dbReference type="Pfam" id="PF00179">
    <property type="entry name" value="UQ_con"/>
    <property type="match status" value="1"/>
</dbReference>
<organism evidence="2 3">
    <name type="scientific">Paramecium primaurelia</name>
    <dbReference type="NCBI Taxonomy" id="5886"/>
    <lineage>
        <taxon>Eukaryota</taxon>
        <taxon>Sar</taxon>
        <taxon>Alveolata</taxon>
        <taxon>Ciliophora</taxon>
        <taxon>Intramacronucleata</taxon>
        <taxon>Oligohymenophorea</taxon>
        <taxon>Peniculida</taxon>
        <taxon>Parameciidae</taxon>
        <taxon>Paramecium</taxon>
    </lineage>
</organism>
<dbReference type="Proteomes" id="UP000688137">
    <property type="component" value="Unassembled WGS sequence"/>
</dbReference>
<dbReference type="EMBL" id="CAJJDM010000036">
    <property type="protein sequence ID" value="CAD8064979.1"/>
    <property type="molecule type" value="Genomic_DNA"/>
</dbReference>
<dbReference type="SMART" id="SM00212">
    <property type="entry name" value="UBCc"/>
    <property type="match status" value="1"/>
</dbReference>
<dbReference type="OMA" id="QICIKGP"/>
<protein>
    <recommendedName>
        <fullName evidence="1">UBC core domain-containing protein</fullName>
    </recommendedName>
</protein>
<name>A0A8S1LDP4_PARPR</name>
<proteinExistence type="predicted"/>
<feature type="domain" description="UBC core" evidence="1">
    <location>
        <begin position="1"/>
        <end position="153"/>
    </location>
</feature>
<evidence type="ECO:0000313" key="2">
    <source>
        <dbReference type="EMBL" id="CAD8064979.1"/>
    </source>
</evidence>
<accession>A0A8S1LDP4</accession>
<sequence>MAKERIKKDSEEINNYKHNGDDFIVDIYEIGNYQIQICIKGPDDSPYKSYLFFLNFQFSNEYPQIPPQVTFMNKIFHPNINILGYIYLSILKDDWRSDYTIYTILMKIKQLLKEPDADNSFFPEATSLYLKKKLEQNFEFEKKAKDWAQKYAIFN</sequence>
<dbReference type="InterPro" id="IPR000608">
    <property type="entry name" value="UBC"/>
</dbReference>
<gene>
    <name evidence="2" type="ORF">PPRIM_AZ9-3.1.T0370012</name>
</gene>
<keyword evidence="3" id="KW-1185">Reference proteome</keyword>